<dbReference type="SUPFAM" id="SSF141986">
    <property type="entry name" value="LD-carboxypeptidase A C-terminal domain-like"/>
    <property type="match status" value="1"/>
</dbReference>
<dbReference type="InterPro" id="IPR003507">
    <property type="entry name" value="S66_fam"/>
</dbReference>
<dbReference type="Pfam" id="PF02016">
    <property type="entry name" value="Peptidase_S66"/>
    <property type="match status" value="1"/>
</dbReference>
<evidence type="ECO:0000313" key="5">
    <source>
        <dbReference type="EMBL" id="RAH54335.1"/>
    </source>
</evidence>
<dbReference type="AlphaFoldDB" id="A0A8G1VJ49"/>
<dbReference type="PANTHER" id="PTHR30237">
    <property type="entry name" value="MURAMOYLTETRAPEPTIDE CARBOXYPEPTIDASE"/>
    <property type="match status" value="1"/>
</dbReference>
<evidence type="ECO:0000256" key="1">
    <source>
        <dbReference type="ARBA" id="ARBA00010233"/>
    </source>
</evidence>
<dbReference type="GO" id="GO:0004180">
    <property type="term" value="F:carboxypeptidase activity"/>
    <property type="evidence" value="ECO:0007669"/>
    <property type="project" value="UniProtKB-KW"/>
</dbReference>
<dbReference type="GeneID" id="37167497"/>
<keyword evidence="2" id="KW-0378">Hydrolase</keyword>
<comment type="similarity">
    <text evidence="1">Belongs to the peptidase S66 family.</text>
</comment>
<dbReference type="PANTHER" id="PTHR30237:SF4">
    <property type="entry name" value="LD-CARBOXYPEPTIDASE C-TERMINAL DOMAIN-CONTAINING PROTEIN"/>
    <property type="match status" value="1"/>
</dbReference>
<dbReference type="PIRSF" id="PIRSF028757">
    <property type="entry name" value="LD-carboxypeptidase"/>
    <property type="match status" value="1"/>
</dbReference>
<keyword evidence="5" id="KW-0121">Carboxypeptidase</keyword>
<evidence type="ECO:0000259" key="4">
    <source>
        <dbReference type="Pfam" id="PF17676"/>
    </source>
</evidence>
<gene>
    <name evidence="5" type="ORF">BO85DRAFT_500170</name>
</gene>
<dbReference type="RefSeq" id="XP_025512257.1">
    <property type="nucleotide sequence ID" value="XM_025664095.1"/>
</dbReference>
<organism evidence="5 6">
    <name type="scientific">Aspergillus piperis CBS 112811</name>
    <dbReference type="NCBI Taxonomy" id="1448313"/>
    <lineage>
        <taxon>Eukaryota</taxon>
        <taxon>Fungi</taxon>
        <taxon>Dikarya</taxon>
        <taxon>Ascomycota</taxon>
        <taxon>Pezizomycotina</taxon>
        <taxon>Eurotiomycetes</taxon>
        <taxon>Eurotiomycetidae</taxon>
        <taxon>Eurotiales</taxon>
        <taxon>Aspergillaceae</taxon>
        <taxon>Aspergillus</taxon>
        <taxon>Aspergillus subgen. Circumdati</taxon>
    </lineage>
</organism>
<keyword evidence="6" id="KW-1185">Reference proteome</keyword>
<dbReference type="InterPro" id="IPR027478">
    <property type="entry name" value="LdcA_N"/>
</dbReference>
<accession>A0A8G1VJ49</accession>
<feature type="domain" description="LD-carboxypeptidase N-terminal" evidence="3">
    <location>
        <begin position="15"/>
        <end position="109"/>
    </location>
</feature>
<dbReference type="InterPro" id="IPR029062">
    <property type="entry name" value="Class_I_gatase-like"/>
</dbReference>
<reference evidence="5 6" key="1">
    <citation type="submission" date="2018-02" db="EMBL/GenBank/DDBJ databases">
        <title>The genomes of Aspergillus section Nigri reveals drivers in fungal speciation.</title>
        <authorList>
            <consortium name="DOE Joint Genome Institute"/>
            <person name="Vesth T.C."/>
            <person name="Nybo J."/>
            <person name="Theobald S."/>
            <person name="Brandl J."/>
            <person name="Frisvad J.C."/>
            <person name="Nielsen K.F."/>
            <person name="Lyhne E.K."/>
            <person name="Kogle M.E."/>
            <person name="Kuo A."/>
            <person name="Riley R."/>
            <person name="Clum A."/>
            <person name="Nolan M."/>
            <person name="Lipzen A."/>
            <person name="Salamov A."/>
            <person name="Henrissat B."/>
            <person name="Wiebenga A."/>
            <person name="De vries R.P."/>
            <person name="Grigoriev I.V."/>
            <person name="Mortensen U.H."/>
            <person name="Andersen M.R."/>
            <person name="Baker S.E."/>
        </authorList>
    </citation>
    <scope>NUCLEOTIDE SEQUENCE [LARGE SCALE GENOMIC DNA]</scope>
    <source>
        <strain evidence="5 6">CBS 112811</strain>
    </source>
</reference>
<evidence type="ECO:0000313" key="6">
    <source>
        <dbReference type="Proteomes" id="UP000249526"/>
    </source>
</evidence>
<dbReference type="Gene3D" id="3.50.30.60">
    <property type="entry name" value="LD-carboxypeptidase A C-terminal domain-like"/>
    <property type="match status" value="1"/>
</dbReference>
<feature type="domain" description="LD-carboxypeptidase C-terminal" evidence="4">
    <location>
        <begin position="173"/>
        <end position="301"/>
    </location>
</feature>
<dbReference type="Gene3D" id="3.40.50.10740">
    <property type="entry name" value="Class I glutamine amidotransferase-like"/>
    <property type="match status" value="1"/>
</dbReference>
<evidence type="ECO:0000256" key="2">
    <source>
        <dbReference type="ARBA" id="ARBA00022801"/>
    </source>
</evidence>
<dbReference type="InterPro" id="IPR027461">
    <property type="entry name" value="Carboxypeptidase_A_C_sf"/>
</dbReference>
<dbReference type="Proteomes" id="UP000249526">
    <property type="component" value="Unassembled WGS sequence"/>
</dbReference>
<sequence length="317" mass="35003">MDPIIPKALKKGDTIAFISPSARLNDILPAPLERGKAYLESLGFHVQVIFSNQTTAPIANSIRVRCEEIHAAFRDSTIGAIICTIGGAHANELLPFLDYSLIQSNPKIFPMEFTIDHFIRVLTEAGKPVGSLPQSLICSNEHSDFLLGKGILEKPRDITLSPPWRWLRGCQATGHLFGGTVPCVVRLQGTQYAPSSWKDKILFLESAMGDNLQLPYSVSQFRNNLVDLALSGILHEIRGLVVGRGYKYNTDMQTELANVILEVFEVIVGRVREEELPILMNVDFGHTSPFLTLPINALVKLDSDLDEFSVLEPGVQA</sequence>
<name>A0A8G1VJ49_9EURO</name>
<dbReference type="InterPro" id="IPR040921">
    <property type="entry name" value="Peptidase_S66C"/>
</dbReference>
<keyword evidence="5" id="KW-0645">Protease</keyword>
<proteinExistence type="inferred from homology"/>
<dbReference type="EMBL" id="KZ825072">
    <property type="protein sequence ID" value="RAH54335.1"/>
    <property type="molecule type" value="Genomic_DNA"/>
</dbReference>
<dbReference type="Pfam" id="PF17676">
    <property type="entry name" value="Peptidase_S66C"/>
    <property type="match status" value="1"/>
</dbReference>
<dbReference type="SUPFAM" id="SSF52317">
    <property type="entry name" value="Class I glutamine amidotransferase-like"/>
    <property type="match status" value="1"/>
</dbReference>
<dbReference type="InterPro" id="IPR040449">
    <property type="entry name" value="Peptidase_S66_N"/>
</dbReference>
<protein>
    <submittedName>
        <fullName evidence="5">LD-carboxypeptidase</fullName>
    </submittedName>
</protein>
<evidence type="ECO:0000259" key="3">
    <source>
        <dbReference type="Pfam" id="PF02016"/>
    </source>
</evidence>